<dbReference type="STRING" id="694427.Palpr_1202"/>
<dbReference type="AlphaFoldDB" id="E4T3Q5"/>
<dbReference type="RefSeq" id="WP_013444718.1">
    <property type="nucleotide sequence ID" value="NC_014734.1"/>
</dbReference>
<dbReference type="eggNOG" id="COG0702">
    <property type="taxonomic scope" value="Bacteria"/>
</dbReference>
<dbReference type="Gene3D" id="3.40.50.720">
    <property type="entry name" value="NAD(P)-binding Rossmann-like Domain"/>
    <property type="match status" value="1"/>
</dbReference>
<dbReference type="HOGENOM" id="CLU_071330_2_2_10"/>
<dbReference type="PANTHER" id="PTHR14097">
    <property type="entry name" value="OXIDOREDUCTASE HTATIP2"/>
    <property type="match status" value="1"/>
</dbReference>
<dbReference type="InterPro" id="IPR036291">
    <property type="entry name" value="NAD(P)-bd_dom_sf"/>
</dbReference>
<name>E4T3Q5_PALPW</name>
<dbReference type="SUPFAM" id="SSF51735">
    <property type="entry name" value="NAD(P)-binding Rossmann-fold domains"/>
    <property type="match status" value="1"/>
</dbReference>
<feature type="domain" description="NAD(P)-binding" evidence="1">
    <location>
        <begin position="7"/>
        <end position="149"/>
    </location>
</feature>
<protein>
    <submittedName>
        <fullName evidence="2">Semialdehyde dehydrogenase NAD-binding protein</fullName>
    </submittedName>
</protein>
<evidence type="ECO:0000313" key="3">
    <source>
        <dbReference type="Proteomes" id="UP000008718"/>
    </source>
</evidence>
<organism evidence="2 3">
    <name type="scientific">Paludibacter propionicigenes (strain DSM 17365 / JCM 13257 / WB4)</name>
    <dbReference type="NCBI Taxonomy" id="694427"/>
    <lineage>
        <taxon>Bacteria</taxon>
        <taxon>Pseudomonadati</taxon>
        <taxon>Bacteroidota</taxon>
        <taxon>Bacteroidia</taxon>
        <taxon>Bacteroidales</taxon>
        <taxon>Paludibacteraceae</taxon>
        <taxon>Paludibacter</taxon>
    </lineage>
</organism>
<dbReference type="Pfam" id="PF13460">
    <property type="entry name" value="NAD_binding_10"/>
    <property type="match status" value="1"/>
</dbReference>
<dbReference type="Proteomes" id="UP000008718">
    <property type="component" value="Chromosome"/>
</dbReference>
<gene>
    <name evidence="2" type="ordered locus">Palpr_1202</name>
</gene>
<reference evidence="2 3" key="2">
    <citation type="journal article" date="2011" name="Stand. Genomic Sci.">
        <title>Complete genome sequence of Paludibacter propionicigenes type strain (WB4).</title>
        <authorList>
            <person name="Gronow S."/>
            <person name="Munk C."/>
            <person name="Lapidus A."/>
            <person name="Nolan M."/>
            <person name="Lucas S."/>
            <person name="Hammon N."/>
            <person name="Deshpande S."/>
            <person name="Cheng J.F."/>
            <person name="Tapia R."/>
            <person name="Han C."/>
            <person name="Goodwin L."/>
            <person name="Pitluck S."/>
            <person name="Liolios K."/>
            <person name="Ivanova N."/>
            <person name="Mavromatis K."/>
            <person name="Mikhailova N."/>
            <person name="Pati A."/>
            <person name="Chen A."/>
            <person name="Palaniappan K."/>
            <person name="Land M."/>
            <person name="Hauser L."/>
            <person name="Chang Y.J."/>
            <person name="Jeffries C.D."/>
            <person name="Brambilla E."/>
            <person name="Rohde M."/>
            <person name="Goker M."/>
            <person name="Detter J.C."/>
            <person name="Woyke T."/>
            <person name="Bristow J."/>
            <person name="Eisen J.A."/>
            <person name="Markowitz V."/>
            <person name="Hugenholtz P."/>
            <person name="Kyrpides N.C."/>
            <person name="Klenk H.P."/>
        </authorList>
    </citation>
    <scope>NUCLEOTIDE SEQUENCE [LARGE SCALE GENOMIC DNA]</scope>
    <source>
        <strain evidence="3">DSM 17365 / JCM 13257 / WB4</strain>
    </source>
</reference>
<proteinExistence type="predicted"/>
<dbReference type="EMBL" id="CP002345">
    <property type="protein sequence ID" value="ADQ79349.1"/>
    <property type="molecule type" value="Genomic_DNA"/>
</dbReference>
<dbReference type="OrthoDB" id="9798632at2"/>
<dbReference type="InterPro" id="IPR016040">
    <property type="entry name" value="NAD(P)-bd_dom"/>
</dbReference>
<sequence length="213" mass="23543">MKAIVIGGTGMVGKQLLKQLTENDTYSEIISLVRRPSKLSHAKLKEEVIDFDRLNDYSGLINAEVLFSTLGTTIAQAKTKKAQFKVDYTYQLTVAEIAAANGISSYVLVSSAGASSSSALFYPNMKGKLDDAVRKLPFKVISILRPGQLDGIREEKRVTEKISLTVMYFLNRFGILKRYKPIQAHEVARAMINAAAQKESAIYTLSEVFDLAK</sequence>
<reference key="1">
    <citation type="submission" date="2010-11" db="EMBL/GenBank/DDBJ databases">
        <title>The complete genome of Paludibacter propionicigenes DSM 17365.</title>
        <authorList>
            <consortium name="US DOE Joint Genome Institute (JGI-PGF)"/>
            <person name="Lucas S."/>
            <person name="Copeland A."/>
            <person name="Lapidus A."/>
            <person name="Bruce D."/>
            <person name="Goodwin L."/>
            <person name="Pitluck S."/>
            <person name="Kyrpides N."/>
            <person name="Mavromatis K."/>
            <person name="Ivanova N."/>
            <person name="Munk A.C."/>
            <person name="Brettin T."/>
            <person name="Detter J.C."/>
            <person name="Han C."/>
            <person name="Tapia R."/>
            <person name="Land M."/>
            <person name="Hauser L."/>
            <person name="Markowitz V."/>
            <person name="Cheng J.-F."/>
            <person name="Hugenholtz P."/>
            <person name="Woyke T."/>
            <person name="Wu D."/>
            <person name="Gronow S."/>
            <person name="Wellnitz S."/>
            <person name="Brambilla E."/>
            <person name="Klenk H.-P."/>
            <person name="Eisen J.A."/>
        </authorList>
    </citation>
    <scope>NUCLEOTIDE SEQUENCE</scope>
    <source>
        <strain>WB4</strain>
    </source>
</reference>
<keyword evidence="3" id="KW-1185">Reference proteome</keyword>
<dbReference type="PANTHER" id="PTHR14097:SF7">
    <property type="entry name" value="OXIDOREDUCTASE HTATIP2"/>
    <property type="match status" value="1"/>
</dbReference>
<evidence type="ECO:0000313" key="2">
    <source>
        <dbReference type="EMBL" id="ADQ79349.1"/>
    </source>
</evidence>
<accession>E4T3Q5</accession>
<evidence type="ECO:0000259" key="1">
    <source>
        <dbReference type="Pfam" id="PF13460"/>
    </source>
</evidence>
<dbReference type="KEGG" id="ppn:Palpr_1202"/>